<dbReference type="Pfam" id="PF09749">
    <property type="entry name" value="HVSL"/>
    <property type="match status" value="1"/>
</dbReference>
<keyword evidence="9" id="KW-1185">Reference proteome</keyword>
<dbReference type="EMBL" id="LUCH01003227">
    <property type="protein sequence ID" value="KAF5400396.1"/>
    <property type="molecule type" value="Genomic_DNA"/>
</dbReference>
<protein>
    <recommendedName>
        <fullName evidence="6">U6 snRNA phosphodiesterase 1</fullName>
    </recommendedName>
    <alternativeName>
        <fullName evidence="7">3'-5' RNA exonuclease USB1</fullName>
    </alternativeName>
</protein>
<dbReference type="Gene3D" id="3.90.1140.10">
    <property type="entry name" value="Cyclic phosphodiesterase"/>
    <property type="match status" value="1"/>
</dbReference>
<dbReference type="GO" id="GO:0034477">
    <property type="term" value="P:U6 snRNA 3'-end processing"/>
    <property type="evidence" value="ECO:0007669"/>
    <property type="project" value="InterPro"/>
</dbReference>
<sequence length="236" mass="26738">MALVDYSSSDESDSQSKLELPAFLHSIAADPTRFTMHKDNAELHQMRQRSFAHEVGQWASSIYIDCSLDLCHITSALSTSDALSEQTVWQRFQACEKIHLSLSKTWSVRYHWIDNLVQSLIKSLCSFPSSIILTYLSFLGLCTTRESAEHLSSLVMLVDRSVEAFRGPCYYKSPKFHVSFFWCNGDIQRMNTEVELKQLKSCANAALQPEHAKTQILVDTISCKCGNKLFTIPLSQ</sequence>
<evidence type="ECO:0000256" key="5">
    <source>
        <dbReference type="ARBA" id="ARBA00029300"/>
    </source>
</evidence>
<dbReference type="GO" id="GO:0000175">
    <property type="term" value="F:3'-5'-RNA exonuclease activity"/>
    <property type="evidence" value="ECO:0007669"/>
    <property type="project" value="TreeGrafter"/>
</dbReference>
<evidence type="ECO:0000256" key="1">
    <source>
        <dbReference type="ARBA" id="ARBA00022722"/>
    </source>
</evidence>
<dbReference type="InterPro" id="IPR027521">
    <property type="entry name" value="Usb1"/>
</dbReference>
<gene>
    <name evidence="8" type="ORF">PHET_05664</name>
</gene>
<comment type="catalytic activity">
    <reaction evidence="5">
        <text>a 3'-end uridylyl-uridine-RNA = a 3'-end 2',3'-cyclophospho-uridine-RNA + uridine</text>
        <dbReference type="Rhea" id="RHEA:46052"/>
        <dbReference type="Rhea" id="RHEA-COMP:17384"/>
        <dbReference type="Rhea" id="RHEA-COMP:17385"/>
        <dbReference type="ChEBI" id="CHEBI:16704"/>
        <dbReference type="ChEBI" id="CHEBI:85643"/>
        <dbReference type="ChEBI" id="CHEBI:85644"/>
    </reaction>
    <physiologicalReaction direction="left-to-right" evidence="5">
        <dbReference type="Rhea" id="RHEA:46053"/>
    </physiologicalReaction>
</comment>
<evidence type="ECO:0000256" key="6">
    <source>
        <dbReference type="ARBA" id="ARBA00029543"/>
    </source>
</evidence>
<evidence type="ECO:0000256" key="4">
    <source>
        <dbReference type="ARBA" id="ARBA00023242"/>
    </source>
</evidence>
<proteinExistence type="predicted"/>
<dbReference type="OrthoDB" id="49151at2759"/>
<keyword evidence="4" id="KW-0539">Nucleus</keyword>
<evidence type="ECO:0000313" key="8">
    <source>
        <dbReference type="EMBL" id="KAF5400396.1"/>
    </source>
</evidence>
<dbReference type="PANTHER" id="PTHR13522:SF3">
    <property type="entry name" value="U6 SNRNA PHOSPHODIESTERASE 1"/>
    <property type="match status" value="1"/>
</dbReference>
<dbReference type="GO" id="GO:0016829">
    <property type="term" value="F:lyase activity"/>
    <property type="evidence" value="ECO:0007669"/>
    <property type="project" value="UniProtKB-KW"/>
</dbReference>
<dbReference type="Proteomes" id="UP000748531">
    <property type="component" value="Unassembled WGS sequence"/>
</dbReference>
<accession>A0A8J4TFT2</accession>
<dbReference type="AlphaFoldDB" id="A0A8J4TFT2"/>
<organism evidence="8 9">
    <name type="scientific">Paragonimus heterotremus</name>
    <dbReference type="NCBI Taxonomy" id="100268"/>
    <lineage>
        <taxon>Eukaryota</taxon>
        <taxon>Metazoa</taxon>
        <taxon>Spiralia</taxon>
        <taxon>Lophotrochozoa</taxon>
        <taxon>Platyhelminthes</taxon>
        <taxon>Trematoda</taxon>
        <taxon>Digenea</taxon>
        <taxon>Plagiorchiida</taxon>
        <taxon>Troglotremata</taxon>
        <taxon>Troglotrematidae</taxon>
        <taxon>Paragonimus</taxon>
    </lineage>
</organism>
<evidence type="ECO:0000256" key="7">
    <source>
        <dbReference type="ARBA" id="ARBA00030030"/>
    </source>
</evidence>
<reference evidence="8" key="1">
    <citation type="submission" date="2019-05" db="EMBL/GenBank/DDBJ databases">
        <title>Annotation for the trematode Paragonimus heterotremus.</title>
        <authorList>
            <person name="Choi Y.-J."/>
        </authorList>
    </citation>
    <scope>NUCLEOTIDE SEQUENCE</scope>
    <source>
        <strain evidence="8">LC</strain>
    </source>
</reference>
<comment type="caution">
    <text evidence="8">The sequence shown here is derived from an EMBL/GenBank/DDBJ whole genome shotgun (WGS) entry which is preliminary data.</text>
</comment>
<dbReference type="GO" id="GO:0005634">
    <property type="term" value="C:nucleus"/>
    <property type="evidence" value="ECO:0007669"/>
    <property type="project" value="TreeGrafter"/>
</dbReference>
<keyword evidence="3" id="KW-0456">Lyase</keyword>
<evidence type="ECO:0000256" key="2">
    <source>
        <dbReference type="ARBA" id="ARBA00022801"/>
    </source>
</evidence>
<keyword evidence="1" id="KW-0540">Nuclease</keyword>
<evidence type="ECO:0000256" key="3">
    <source>
        <dbReference type="ARBA" id="ARBA00023239"/>
    </source>
</evidence>
<dbReference type="PANTHER" id="PTHR13522">
    <property type="entry name" value="U6 SNRNA PHOSPHODIESTERASE 1"/>
    <property type="match status" value="1"/>
</dbReference>
<evidence type="ECO:0000313" key="9">
    <source>
        <dbReference type="Proteomes" id="UP000748531"/>
    </source>
</evidence>
<name>A0A8J4TFT2_9TREM</name>
<keyword evidence="2" id="KW-0378">Hydrolase</keyword>